<dbReference type="InterPro" id="IPR011991">
    <property type="entry name" value="ArsR-like_HTH"/>
</dbReference>
<name>A0A1P8MWH5_9RHOB</name>
<dbReference type="OrthoDB" id="9790747at2"/>
<protein>
    <submittedName>
        <fullName evidence="2">Transcriptional regulator</fullName>
    </submittedName>
</protein>
<dbReference type="STRING" id="299262.BWR18_12730"/>
<proteinExistence type="predicted"/>
<dbReference type="NCBIfam" id="NF033788">
    <property type="entry name" value="HTH_metalloreg"/>
    <property type="match status" value="1"/>
</dbReference>
<dbReference type="Proteomes" id="UP000186336">
    <property type="component" value="Chromosome"/>
</dbReference>
<dbReference type="PROSITE" id="PS50987">
    <property type="entry name" value="HTH_ARSR_2"/>
    <property type="match status" value="1"/>
</dbReference>
<dbReference type="KEGG" id="tom:BWR18_12730"/>
<dbReference type="Pfam" id="PF12840">
    <property type="entry name" value="HTH_20"/>
    <property type="match status" value="1"/>
</dbReference>
<dbReference type="Gene3D" id="1.10.10.10">
    <property type="entry name" value="Winged helix-like DNA-binding domain superfamily/Winged helix DNA-binding domain"/>
    <property type="match status" value="1"/>
</dbReference>
<dbReference type="SMART" id="SM00418">
    <property type="entry name" value="HTH_ARSR"/>
    <property type="match status" value="1"/>
</dbReference>
<evidence type="ECO:0000313" key="3">
    <source>
        <dbReference type="Proteomes" id="UP000186336"/>
    </source>
</evidence>
<sequence>MTNQLDTLFSALSDPTRRAVVEQLIHGPATVSTLHDGHTMALPTFLKHLKVMEGSGLVTSTKKGRVRTYQMRADTLRAGADWLNAHKETWEGRMDRLAHLAEQMERTRS</sequence>
<dbReference type="SUPFAM" id="SSF46785">
    <property type="entry name" value="Winged helix' DNA-binding domain"/>
    <property type="match status" value="1"/>
</dbReference>
<dbReference type="InterPro" id="IPR001845">
    <property type="entry name" value="HTH_ArsR_DNA-bd_dom"/>
</dbReference>
<accession>A0A1P8MWH5</accession>
<evidence type="ECO:0000259" key="1">
    <source>
        <dbReference type="PROSITE" id="PS50987"/>
    </source>
</evidence>
<dbReference type="CDD" id="cd00090">
    <property type="entry name" value="HTH_ARSR"/>
    <property type="match status" value="1"/>
</dbReference>
<gene>
    <name evidence="2" type="ORF">BWR18_12730</name>
</gene>
<feature type="domain" description="HTH arsR-type" evidence="1">
    <location>
        <begin position="1"/>
        <end position="91"/>
    </location>
</feature>
<organism evidence="2 3">
    <name type="scientific">Tateyamaria omphalii</name>
    <dbReference type="NCBI Taxonomy" id="299262"/>
    <lineage>
        <taxon>Bacteria</taxon>
        <taxon>Pseudomonadati</taxon>
        <taxon>Pseudomonadota</taxon>
        <taxon>Alphaproteobacteria</taxon>
        <taxon>Rhodobacterales</taxon>
        <taxon>Roseobacteraceae</taxon>
        <taxon>Tateyamaria</taxon>
    </lineage>
</organism>
<dbReference type="EMBL" id="CP019312">
    <property type="protein sequence ID" value="APX12446.1"/>
    <property type="molecule type" value="Genomic_DNA"/>
</dbReference>
<dbReference type="GO" id="GO:0003700">
    <property type="term" value="F:DNA-binding transcription factor activity"/>
    <property type="evidence" value="ECO:0007669"/>
    <property type="project" value="InterPro"/>
</dbReference>
<dbReference type="AlphaFoldDB" id="A0A1P8MWH5"/>
<reference evidence="2 3" key="1">
    <citation type="submission" date="2017-01" db="EMBL/GenBank/DDBJ databases">
        <title>Complete genome of Tateyamaria omphalii DOK1-4 isolated from seawater in Dokdo.</title>
        <authorList>
            <person name="Kim J.H."/>
            <person name="Chi W.-J."/>
        </authorList>
    </citation>
    <scope>NUCLEOTIDE SEQUENCE [LARGE SCALE GENOMIC DNA]</scope>
    <source>
        <strain evidence="2 3">DOK1-4</strain>
    </source>
</reference>
<dbReference type="InterPro" id="IPR036390">
    <property type="entry name" value="WH_DNA-bd_sf"/>
</dbReference>
<keyword evidence="3" id="KW-1185">Reference proteome</keyword>
<dbReference type="InterPro" id="IPR036388">
    <property type="entry name" value="WH-like_DNA-bd_sf"/>
</dbReference>
<dbReference type="PANTHER" id="PTHR38600">
    <property type="entry name" value="TRANSCRIPTIONAL REGULATORY PROTEIN"/>
    <property type="match status" value="1"/>
</dbReference>
<dbReference type="RefSeq" id="WP_076628746.1">
    <property type="nucleotide sequence ID" value="NZ_CP019312.1"/>
</dbReference>
<evidence type="ECO:0000313" key="2">
    <source>
        <dbReference type="EMBL" id="APX12446.1"/>
    </source>
</evidence>
<dbReference type="PANTHER" id="PTHR38600:SF2">
    <property type="entry name" value="SLL0088 PROTEIN"/>
    <property type="match status" value="1"/>
</dbReference>